<accession>A0ACB5U0T3</accession>
<protein>
    <submittedName>
        <fullName evidence="1">Unnamed protein product</fullName>
    </submittedName>
</protein>
<dbReference type="Proteomes" id="UP001165064">
    <property type="component" value="Unassembled WGS sequence"/>
</dbReference>
<dbReference type="EMBL" id="BSXS01010983">
    <property type="protein sequence ID" value="GME99416.1"/>
    <property type="molecule type" value="Genomic_DNA"/>
</dbReference>
<keyword evidence="2" id="KW-1185">Reference proteome</keyword>
<sequence length="206" mass="23642">MCLLVLYFLSIGLPKLDSLKTNINLHYFKSIYLQLIFKNFLTQGDQIIINSTLGLTSQGYYSIISNYGSLIVRLIFQPIEESTRISITQLFTSTSTPPQKKTQQLNESLLPLCKFYFYLITLFQLFSYLNIKFAMSLILPRLSNIPELINGFKLYWAAYLPLMSINGLLEALFFSCFSDTQGYSKLMFGNSVLFYADSLILIKKFG</sequence>
<organism evidence="1 2">
    <name type="scientific">Ambrosiozyma monospora</name>
    <name type="common">Yeast</name>
    <name type="synonym">Endomycopsis monosporus</name>
    <dbReference type="NCBI Taxonomy" id="43982"/>
    <lineage>
        <taxon>Eukaryota</taxon>
        <taxon>Fungi</taxon>
        <taxon>Dikarya</taxon>
        <taxon>Ascomycota</taxon>
        <taxon>Saccharomycotina</taxon>
        <taxon>Pichiomycetes</taxon>
        <taxon>Pichiales</taxon>
        <taxon>Pichiaceae</taxon>
        <taxon>Ambrosiozyma</taxon>
    </lineage>
</organism>
<gene>
    <name evidence="1" type="ORF">Amon02_001071200</name>
</gene>
<proteinExistence type="predicted"/>
<comment type="caution">
    <text evidence="1">The sequence shown here is derived from an EMBL/GenBank/DDBJ whole genome shotgun (WGS) entry which is preliminary data.</text>
</comment>
<evidence type="ECO:0000313" key="2">
    <source>
        <dbReference type="Proteomes" id="UP001165064"/>
    </source>
</evidence>
<reference evidence="1" key="1">
    <citation type="submission" date="2023-04" db="EMBL/GenBank/DDBJ databases">
        <title>Ambrosiozyma monospora NBRC 10751.</title>
        <authorList>
            <person name="Ichikawa N."/>
            <person name="Sato H."/>
            <person name="Tonouchi N."/>
        </authorList>
    </citation>
    <scope>NUCLEOTIDE SEQUENCE</scope>
    <source>
        <strain evidence="1">NBRC 10751</strain>
    </source>
</reference>
<name>A0ACB5U0T3_AMBMO</name>
<evidence type="ECO:0000313" key="1">
    <source>
        <dbReference type="EMBL" id="GME99416.1"/>
    </source>
</evidence>